<dbReference type="PANTHER" id="PTHR45614">
    <property type="entry name" value="MYB PROTEIN-RELATED"/>
    <property type="match status" value="1"/>
</dbReference>
<feature type="domain" description="HTH myb-type" evidence="7">
    <location>
        <begin position="149"/>
        <end position="204"/>
    </location>
</feature>
<comment type="subcellular location">
    <subcellularLocation>
        <location evidence="1">Nucleus</location>
    </subcellularLocation>
</comment>
<dbReference type="InterPro" id="IPR001005">
    <property type="entry name" value="SANT/Myb"/>
</dbReference>
<dbReference type="SMART" id="SM00717">
    <property type="entry name" value="SANT"/>
    <property type="match status" value="2"/>
</dbReference>
<evidence type="ECO:0000259" key="7">
    <source>
        <dbReference type="PROSITE" id="PS51294"/>
    </source>
</evidence>
<dbReference type="GO" id="GO:0005634">
    <property type="term" value="C:nucleus"/>
    <property type="evidence" value="ECO:0007669"/>
    <property type="project" value="UniProtKB-SubCell"/>
</dbReference>
<dbReference type="Proteomes" id="UP000295252">
    <property type="component" value="Chromosome I"/>
</dbReference>
<gene>
    <name evidence="8" type="ORF">GSCOC_T00028389001</name>
</gene>
<dbReference type="CDD" id="cd00167">
    <property type="entry name" value="SANT"/>
    <property type="match status" value="2"/>
</dbReference>
<keyword evidence="3" id="KW-0238">DNA-binding</keyword>
<dbReference type="PhylomeDB" id="A0A068UL68"/>
<dbReference type="PROSITE" id="PS51294">
    <property type="entry name" value="HTH_MYB"/>
    <property type="match status" value="2"/>
</dbReference>
<dbReference type="EMBL" id="HG739120">
    <property type="protein sequence ID" value="CDP09171.1"/>
    <property type="molecule type" value="Genomic_DNA"/>
</dbReference>
<name>A0A068UL68_COFCA</name>
<dbReference type="Gene3D" id="1.10.10.60">
    <property type="entry name" value="Homeodomain-like"/>
    <property type="match status" value="2"/>
</dbReference>
<keyword evidence="9" id="KW-1185">Reference proteome</keyword>
<feature type="domain" description="HTH myb-type" evidence="7">
    <location>
        <begin position="205"/>
        <end position="255"/>
    </location>
</feature>
<dbReference type="GO" id="GO:0000978">
    <property type="term" value="F:RNA polymerase II cis-regulatory region sequence-specific DNA binding"/>
    <property type="evidence" value="ECO:0007669"/>
    <property type="project" value="TreeGrafter"/>
</dbReference>
<evidence type="ECO:0000259" key="6">
    <source>
        <dbReference type="PROSITE" id="PS50090"/>
    </source>
</evidence>
<accession>A0A068UL68</accession>
<feature type="domain" description="Myb-like" evidence="6">
    <location>
        <begin position="201"/>
        <end position="251"/>
    </location>
</feature>
<evidence type="ECO:0000313" key="8">
    <source>
        <dbReference type="EMBL" id="CDP09171.1"/>
    </source>
</evidence>
<feature type="domain" description="Myb-like" evidence="6">
    <location>
        <begin position="154"/>
        <end position="200"/>
    </location>
</feature>
<dbReference type="PROSITE" id="PS50090">
    <property type="entry name" value="MYB_LIKE"/>
    <property type="match status" value="2"/>
</dbReference>
<evidence type="ECO:0000256" key="5">
    <source>
        <dbReference type="SAM" id="MobiDB-lite"/>
    </source>
</evidence>
<reference evidence="9" key="1">
    <citation type="journal article" date="2014" name="Science">
        <title>The coffee genome provides insight into the convergent evolution of caffeine biosynthesis.</title>
        <authorList>
            <person name="Denoeud F."/>
            <person name="Carretero-Paulet L."/>
            <person name="Dereeper A."/>
            <person name="Droc G."/>
            <person name="Guyot R."/>
            <person name="Pietrella M."/>
            <person name="Zheng C."/>
            <person name="Alberti A."/>
            <person name="Anthony F."/>
            <person name="Aprea G."/>
            <person name="Aury J.M."/>
            <person name="Bento P."/>
            <person name="Bernard M."/>
            <person name="Bocs S."/>
            <person name="Campa C."/>
            <person name="Cenci A."/>
            <person name="Combes M.C."/>
            <person name="Crouzillat D."/>
            <person name="Da Silva C."/>
            <person name="Daddiego L."/>
            <person name="De Bellis F."/>
            <person name="Dussert S."/>
            <person name="Garsmeur O."/>
            <person name="Gayraud T."/>
            <person name="Guignon V."/>
            <person name="Jahn K."/>
            <person name="Jamilloux V."/>
            <person name="Joet T."/>
            <person name="Labadie K."/>
            <person name="Lan T."/>
            <person name="Leclercq J."/>
            <person name="Lepelley M."/>
            <person name="Leroy T."/>
            <person name="Li L.T."/>
            <person name="Librado P."/>
            <person name="Lopez L."/>
            <person name="Munoz A."/>
            <person name="Noel B."/>
            <person name="Pallavicini A."/>
            <person name="Perrotta G."/>
            <person name="Poncet V."/>
            <person name="Pot D."/>
            <person name="Priyono X."/>
            <person name="Rigoreau M."/>
            <person name="Rouard M."/>
            <person name="Rozas J."/>
            <person name="Tranchant-Dubreuil C."/>
            <person name="VanBuren R."/>
            <person name="Zhang Q."/>
            <person name="Andrade A.C."/>
            <person name="Argout X."/>
            <person name="Bertrand B."/>
            <person name="de Kochko A."/>
            <person name="Graziosi G."/>
            <person name="Henry R.J."/>
            <person name="Jayarama X."/>
            <person name="Ming R."/>
            <person name="Nagai C."/>
            <person name="Rounsley S."/>
            <person name="Sankoff D."/>
            <person name="Giuliano G."/>
            <person name="Albert V.A."/>
            <person name="Wincker P."/>
            <person name="Lashermes P."/>
        </authorList>
    </citation>
    <scope>NUCLEOTIDE SEQUENCE [LARGE SCALE GENOMIC DNA]</scope>
    <source>
        <strain evidence="9">cv. DH200-94</strain>
    </source>
</reference>
<evidence type="ECO:0000256" key="1">
    <source>
        <dbReference type="ARBA" id="ARBA00004123"/>
    </source>
</evidence>
<keyword evidence="2" id="KW-0677">Repeat</keyword>
<proteinExistence type="predicted"/>
<organism evidence="8 9">
    <name type="scientific">Coffea canephora</name>
    <name type="common">Robusta coffee</name>
    <dbReference type="NCBI Taxonomy" id="49390"/>
    <lineage>
        <taxon>Eukaryota</taxon>
        <taxon>Viridiplantae</taxon>
        <taxon>Streptophyta</taxon>
        <taxon>Embryophyta</taxon>
        <taxon>Tracheophyta</taxon>
        <taxon>Spermatophyta</taxon>
        <taxon>Magnoliopsida</taxon>
        <taxon>eudicotyledons</taxon>
        <taxon>Gunneridae</taxon>
        <taxon>Pentapetalae</taxon>
        <taxon>asterids</taxon>
        <taxon>lamiids</taxon>
        <taxon>Gentianales</taxon>
        <taxon>Rubiaceae</taxon>
        <taxon>Ixoroideae</taxon>
        <taxon>Gardenieae complex</taxon>
        <taxon>Bertiereae - Coffeeae clade</taxon>
        <taxon>Coffeeae</taxon>
        <taxon>Coffea</taxon>
    </lineage>
</organism>
<dbReference type="InParanoid" id="A0A068UL68"/>
<dbReference type="Pfam" id="PF13921">
    <property type="entry name" value="Myb_DNA-bind_6"/>
    <property type="match status" value="1"/>
</dbReference>
<evidence type="ECO:0000256" key="2">
    <source>
        <dbReference type="ARBA" id="ARBA00022737"/>
    </source>
</evidence>
<dbReference type="FunFam" id="1.10.10.60:FF:000010">
    <property type="entry name" value="Transcriptional activator Myb isoform A"/>
    <property type="match status" value="1"/>
</dbReference>
<dbReference type="PANTHER" id="PTHR45614:SF218">
    <property type="entry name" value="TRANSCRIPTION FACTOR MYB119-RELATED"/>
    <property type="match status" value="1"/>
</dbReference>
<sequence length="513" mass="56699">MEGGGGLEGSFPYGNYCQGDHHLRLPLLKPRPPLTAIDRFLCGQRHFSQLEILANFKSKATLVPVNSDFVSSSSGGAIHGHAGGGGLLSWPITLPPSRDASSSVNGVLCNKESTPNLSPEMNPNVGLEKEEDLPRVPRGTGRRGKGDPSVALIKGQWTEEEDNTLRKLVKHFGVKKWAQIAEKMVGRAGKQCRERWHNHLRPDIKKDAWSQEEEKLLVEAHIEVGNRWAEIGKRIPGRTENSIKNHWNATKRRQNSKKKFKKPEGVHNGRNQSTILQEYIKSTCFNDDSLINISTGPSSTTMIPVNSAATQITPFNSVISEDPTSAHFNMLYPELSQSASGDSSSYLAQHSYDDEMNFMQNLFGSYNLNVSTSCKNDKGKAPLDIGINQKDKCSASFNSSGYNSTNSNNQDFGGNLDYGFFPSFAEPSLPTRTYVGDQESNQPIRMYSDAYLSHILDGGNVLCALPEVYPSNMNMEKMMIDQASPSVGKEVDLIEMISNSQFARKNATNNFVF</sequence>
<dbReference type="InterPro" id="IPR009057">
    <property type="entry name" value="Homeodomain-like_sf"/>
</dbReference>
<dbReference type="Gramene" id="CDP09171">
    <property type="protein sequence ID" value="CDP09171"/>
    <property type="gene ID" value="GSCOC_T00028389001"/>
</dbReference>
<dbReference type="SUPFAM" id="SSF46689">
    <property type="entry name" value="Homeodomain-like"/>
    <property type="match status" value="1"/>
</dbReference>
<protein>
    <submittedName>
        <fullName evidence="8">Uncharacterized protein</fullName>
    </submittedName>
</protein>
<evidence type="ECO:0000256" key="3">
    <source>
        <dbReference type="ARBA" id="ARBA00023125"/>
    </source>
</evidence>
<dbReference type="InterPro" id="IPR017930">
    <property type="entry name" value="Myb_dom"/>
</dbReference>
<dbReference type="InterPro" id="IPR050560">
    <property type="entry name" value="MYB_TF"/>
</dbReference>
<keyword evidence="4" id="KW-0539">Nucleus</keyword>
<feature type="compositionally biased region" description="Basic residues" evidence="5">
    <location>
        <begin position="249"/>
        <end position="261"/>
    </location>
</feature>
<dbReference type="AlphaFoldDB" id="A0A068UL68"/>
<evidence type="ECO:0000256" key="4">
    <source>
        <dbReference type="ARBA" id="ARBA00023242"/>
    </source>
</evidence>
<dbReference type="OrthoDB" id="2143914at2759"/>
<dbReference type="GO" id="GO:0000981">
    <property type="term" value="F:DNA-binding transcription factor activity, RNA polymerase II-specific"/>
    <property type="evidence" value="ECO:0007669"/>
    <property type="project" value="TreeGrafter"/>
</dbReference>
<evidence type="ECO:0000313" key="9">
    <source>
        <dbReference type="Proteomes" id="UP000295252"/>
    </source>
</evidence>
<feature type="region of interest" description="Disordered" evidence="5">
    <location>
        <begin position="249"/>
        <end position="269"/>
    </location>
</feature>